<evidence type="ECO:0000313" key="2">
    <source>
        <dbReference type="EMBL" id="KAG5665349.1"/>
    </source>
</evidence>
<evidence type="ECO:0000313" key="3">
    <source>
        <dbReference type="Proteomes" id="UP000782241"/>
    </source>
</evidence>
<comment type="caution">
    <text evidence="2">The sequence shown here is derived from an EMBL/GenBank/DDBJ whole genome shotgun (WGS) entry which is preliminary data.</text>
</comment>
<dbReference type="EMBL" id="JAGPUO010000001">
    <property type="protein sequence ID" value="KAG5665349.1"/>
    <property type="molecule type" value="Genomic_DNA"/>
</dbReference>
<dbReference type="Proteomes" id="UP000782241">
    <property type="component" value="Unassembled WGS sequence"/>
</dbReference>
<dbReference type="PANTHER" id="PTHR33112">
    <property type="entry name" value="DOMAIN PROTEIN, PUTATIVE-RELATED"/>
    <property type="match status" value="1"/>
</dbReference>
<feature type="domain" description="Heterokaryon incompatibility" evidence="1">
    <location>
        <begin position="36"/>
        <end position="162"/>
    </location>
</feature>
<sequence>MATQDNQQAQLRSTGRFRVIDVENMCLFVPSEDISYIAVSYVWGGILQNKTNSERVEWIDSLFYRATANGSTKPKIPELHKRIRFQKLPLTIQDSICLVKLLGWRYLWIDLLCIRQNDAEDKKVLVNKMHLIFEEASFTIVAAGGQDANTPLAGLFSPRSPEPTGELILPSNDNTLFDDYTSFVTEYSKRELSYASDAVAAMMGILNKLNDSSAKPVNIETHGIPSDQLEKGLLWMPLNDTSLQRRSGFPSWSWAGWAGSVAYEVTHVLDHSGWAFRPSAFSAKTGSLLMKSLLDVRIEDGHRLSAYLKESDITTISGTYPPAYDQIQASYSWGLVRCSAVLDVHGRAGITCKSQQQR</sequence>
<dbReference type="PANTHER" id="PTHR33112:SF12">
    <property type="entry name" value="HETEROKARYON INCOMPATIBILITY DOMAIN-CONTAINING PROTEIN"/>
    <property type="match status" value="1"/>
</dbReference>
<accession>A0A9P7HB18</accession>
<gene>
    <name evidence="2" type="ORF">KAF25_009474</name>
</gene>
<keyword evidence="3" id="KW-1185">Reference proteome</keyword>
<dbReference type="Pfam" id="PF06985">
    <property type="entry name" value="HET"/>
    <property type="match status" value="1"/>
</dbReference>
<dbReference type="InterPro" id="IPR010730">
    <property type="entry name" value="HET"/>
</dbReference>
<organism evidence="2 3">
    <name type="scientific">Fusarium avenaceum</name>
    <dbReference type="NCBI Taxonomy" id="40199"/>
    <lineage>
        <taxon>Eukaryota</taxon>
        <taxon>Fungi</taxon>
        <taxon>Dikarya</taxon>
        <taxon>Ascomycota</taxon>
        <taxon>Pezizomycotina</taxon>
        <taxon>Sordariomycetes</taxon>
        <taxon>Hypocreomycetidae</taxon>
        <taxon>Hypocreales</taxon>
        <taxon>Nectriaceae</taxon>
        <taxon>Fusarium</taxon>
        <taxon>Fusarium tricinctum species complex</taxon>
    </lineage>
</organism>
<protein>
    <recommendedName>
        <fullName evidence="1">Heterokaryon incompatibility domain-containing protein</fullName>
    </recommendedName>
</protein>
<reference evidence="2" key="1">
    <citation type="submission" date="2021-04" db="EMBL/GenBank/DDBJ databases">
        <title>Draft genome of Fusarium avenaceum strain F156N33, isolated from an atmospheric sample in Virginia.</title>
        <authorList>
            <person name="Yang S."/>
            <person name="Vinatzer B.A."/>
            <person name="Coleman J."/>
        </authorList>
    </citation>
    <scope>NUCLEOTIDE SEQUENCE</scope>
    <source>
        <strain evidence="2">F156N33</strain>
    </source>
</reference>
<dbReference type="AlphaFoldDB" id="A0A9P7HB18"/>
<name>A0A9P7HB18_9HYPO</name>
<proteinExistence type="predicted"/>
<evidence type="ECO:0000259" key="1">
    <source>
        <dbReference type="Pfam" id="PF06985"/>
    </source>
</evidence>